<organism evidence="2 3">
    <name type="scientific">Stratiformator vulcanicus</name>
    <dbReference type="NCBI Taxonomy" id="2527980"/>
    <lineage>
        <taxon>Bacteria</taxon>
        <taxon>Pseudomonadati</taxon>
        <taxon>Planctomycetota</taxon>
        <taxon>Planctomycetia</taxon>
        <taxon>Planctomycetales</taxon>
        <taxon>Planctomycetaceae</taxon>
        <taxon>Stratiformator</taxon>
    </lineage>
</organism>
<evidence type="ECO:0000256" key="1">
    <source>
        <dbReference type="SAM" id="MobiDB-lite"/>
    </source>
</evidence>
<accession>A0A517R2U6</accession>
<sequence length="300" mass="33298">MGVRTILNDWLKARLDERASDWLEAQTIKIAGGNERALYLAFGMAPRKVGKADLTPSDEEIAAAAEAYQPEAPAVGELQGNASRLLAPRACVEMSTRDWSLDQTARTLLVLSFPADDADRYVSVLGKLYEAGEVRELCALYQMLPLLPHPERHVDRCVEGIRTNMLPVFKSIAHRNPYPAAHLPEASWNQLVLKCLFVGEPLYPIIGLDERANPDLAKMLHKYALERWAAKREVNPELWRCVGPHADEAARGDLERLADSGSELEQASAEMCLGPDGSARSHSWDERWSEVGREFAAGSQ</sequence>
<dbReference type="EMBL" id="CP036268">
    <property type="protein sequence ID" value="QDT38206.1"/>
    <property type="molecule type" value="Genomic_DNA"/>
</dbReference>
<dbReference type="Proteomes" id="UP000317318">
    <property type="component" value="Chromosome"/>
</dbReference>
<dbReference type="NCBIfam" id="NF035938">
    <property type="entry name" value="EboA_domain"/>
    <property type="match status" value="1"/>
</dbReference>
<reference evidence="2 3" key="1">
    <citation type="submission" date="2019-02" db="EMBL/GenBank/DDBJ databases">
        <title>Deep-cultivation of Planctomycetes and their phenomic and genomic characterization uncovers novel biology.</title>
        <authorList>
            <person name="Wiegand S."/>
            <person name="Jogler M."/>
            <person name="Boedeker C."/>
            <person name="Pinto D."/>
            <person name="Vollmers J."/>
            <person name="Rivas-Marin E."/>
            <person name="Kohn T."/>
            <person name="Peeters S.H."/>
            <person name="Heuer A."/>
            <person name="Rast P."/>
            <person name="Oberbeckmann S."/>
            <person name="Bunk B."/>
            <person name="Jeske O."/>
            <person name="Meyerdierks A."/>
            <person name="Storesund J.E."/>
            <person name="Kallscheuer N."/>
            <person name="Luecker S."/>
            <person name="Lage O.M."/>
            <person name="Pohl T."/>
            <person name="Merkel B.J."/>
            <person name="Hornburger P."/>
            <person name="Mueller R.-W."/>
            <person name="Bruemmer F."/>
            <person name="Labrenz M."/>
            <person name="Spormann A.M."/>
            <person name="Op den Camp H."/>
            <person name="Overmann J."/>
            <person name="Amann R."/>
            <person name="Jetten M.S.M."/>
            <person name="Mascher T."/>
            <person name="Medema M.H."/>
            <person name="Devos D.P."/>
            <person name="Kaster A.-K."/>
            <person name="Ovreas L."/>
            <person name="Rohde M."/>
            <person name="Galperin M.Y."/>
            <person name="Jogler C."/>
        </authorList>
    </citation>
    <scope>NUCLEOTIDE SEQUENCE [LARGE SCALE GENOMIC DNA]</scope>
    <source>
        <strain evidence="2 3">Pan189</strain>
    </source>
</reference>
<name>A0A517R2U6_9PLAN</name>
<protein>
    <submittedName>
        <fullName evidence="2">Uncharacterized protein</fullName>
    </submittedName>
</protein>
<keyword evidence="3" id="KW-1185">Reference proteome</keyword>
<dbReference type="KEGG" id="svp:Pan189_25960"/>
<feature type="region of interest" description="Disordered" evidence="1">
    <location>
        <begin position="259"/>
        <end position="285"/>
    </location>
</feature>
<dbReference type="RefSeq" id="WP_310820414.1">
    <property type="nucleotide sequence ID" value="NZ_CP036268.1"/>
</dbReference>
<evidence type="ECO:0000313" key="3">
    <source>
        <dbReference type="Proteomes" id="UP000317318"/>
    </source>
</evidence>
<evidence type="ECO:0000313" key="2">
    <source>
        <dbReference type="EMBL" id="QDT38206.1"/>
    </source>
</evidence>
<proteinExistence type="predicted"/>
<gene>
    <name evidence="2" type="ORF">Pan189_25960</name>
</gene>
<dbReference type="AlphaFoldDB" id="A0A517R2U6"/>
<dbReference type="InterPro" id="IPR047715">
    <property type="entry name" value="EboA_dom"/>
</dbReference>